<organism evidence="2">
    <name type="scientific">gut metagenome</name>
    <dbReference type="NCBI Taxonomy" id="749906"/>
    <lineage>
        <taxon>unclassified sequences</taxon>
        <taxon>metagenomes</taxon>
        <taxon>organismal metagenomes</taxon>
    </lineage>
</organism>
<comment type="caution">
    <text evidence="2">The sequence shown here is derived from an EMBL/GenBank/DDBJ whole genome shotgun (WGS) entry which is preliminary data.</text>
</comment>
<dbReference type="Pfam" id="PF13402">
    <property type="entry name" value="Peptidase_M60"/>
    <property type="match status" value="1"/>
</dbReference>
<reference evidence="2" key="1">
    <citation type="journal article" date="2012" name="PLoS ONE">
        <title>Gene sets for utilization of primary and secondary nutrition supplies in the distal gut of endangered iberian lynx.</title>
        <authorList>
            <person name="Alcaide M."/>
            <person name="Messina E."/>
            <person name="Richter M."/>
            <person name="Bargiela R."/>
            <person name="Peplies J."/>
            <person name="Huws S.A."/>
            <person name="Newbold C.J."/>
            <person name="Golyshin P.N."/>
            <person name="Simon M.A."/>
            <person name="Lopez G."/>
            <person name="Yakimov M.M."/>
            <person name="Ferrer M."/>
        </authorList>
    </citation>
    <scope>NUCLEOTIDE SEQUENCE</scope>
</reference>
<dbReference type="Gene3D" id="1.10.390.30">
    <property type="entry name" value="Peptidase M60, enhancin-like domain 3"/>
    <property type="match status" value="1"/>
</dbReference>
<dbReference type="SMART" id="SM01276">
    <property type="entry name" value="M60-like"/>
    <property type="match status" value="1"/>
</dbReference>
<dbReference type="PROSITE" id="PS51723">
    <property type="entry name" value="PEPTIDASE_M60"/>
    <property type="match status" value="1"/>
</dbReference>
<evidence type="ECO:0000313" key="2">
    <source>
        <dbReference type="EMBL" id="EJX06912.1"/>
    </source>
</evidence>
<feature type="domain" description="Peptidase M60" evidence="1">
    <location>
        <begin position="47"/>
        <end position="385"/>
    </location>
</feature>
<name>J9GHF5_9ZZZZ</name>
<gene>
    <name evidence="2" type="ORF">EVA_04978</name>
</gene>
<dbReference type="InterPro" id="IPR035423">
    <property type="entry name" value="M60-like_N"/>
</dbReference>
<dbReference type="InterPro" id="IPR031161">
    <property type="entry name" value="Peptidase_M60_dom"/>
</dbReference>
<dbReference type="AlphaFoldDB" id="J9GHF5"/>
<evidence type="ECO:0000259" key="1">
    <source>
        <dbReference type="PROSITE" id="PS51723"/>
    </source>
</evidence>
<dbReference type="EMBL" id="AMCI01001022">
    <property type="protein sequence ID" value="EJX06912.1"/>
    <property type="molecule type" value="Genomic_DNA"/>
</dbReference>
<proteinExistence type="predicted"/>
<sequence length="581" mass="66387">MQNPFARQLGYYLLNNAYDTCYRVGEFEAYETLGTLRNRLKTNNYNKYENPTGIYFDKGDKNVVFVEGMDDRYPVSLIIKDFGNSANQQESEYALKNGLNVIVAKNKGNSYVSYYTDDYKQAPKVKMHFALAKVNGYFDLERGDTNEDWVKILANACSDIMDMRTKRIQVAFPTVRFKEFCPVKAVELAHNIDSTIYYERDVMGLAKYGLEPKNRQFARVVWNGFMFADGIGAAAENGSVGVWMKPDPAQFEFWGFAHELGHVNQVRPGLHWAGTGETTNNIYSAWVQFKLGPGWYRLESEVTGQDIYSGIKGGRFNCYLEEGVRKGNAWQLQKGPDYGYPNDKITVPNKDHEGRPTGKDTTLLTGNYDHFVKLVPLWQLQLYCTQAGYSPDIYAKVMQAIRTTDERGMSPGQLQMKFMREVCDSTQMNFLPFFEKAGLLKPIHFYVQDYSPDWLVIGEKQINELKAYVAEKGYPQPKGEVNYISALNWKMYKDQAPIEGTLNQGCTKTNHNNTPYIQVDHKQWKNVVAFETYNAEGELLRISMHGLGGDNADNYTKVMFPKGSAYIMAVGWDGTRMKCYE</sequence>
<dbReference type="Gene3D" id="2.60.120.1250">
    <property type="entry name" value="Peptidase M60, enhancin-like domain 1"/>
    <property type="match status" value="1"/>
</dbReference>
<dbReference type="Pfam" id="PF17291">
    <property type="entry name" value="M60-like_N"/>
    <property type="match status" value="1"/>
</dbReference>
<accession>J9GHF5</accession>
<dbReference type="Gene3D" id="3.40.390.80">
    <property type="entry name" value="Peptidase M60, enhancin-like domain 2"/>
    <property type="match status" value="1"/>
</dbReference>
<protein>
    <recommendedName>
        <fullName evidence="1">Peptidase M60 domain-containing protein</fullName>
    </recommendedName>
</protein>
<dbReference type="InterPro" id="IPR042279">
    <property type="entry name" value="Pep_M60_3"/>
</dbReference>